<accession>A0A2R4WMM9</accession>
<sequence>MPDPARAFLGRGWAFPPAVAGRDVAMAAYEEDIRQAVLIILGTDREERVMRPDFGAGLSSFLFEPIGIGLAERLRMRVLEALVDWEARIIVEQVSVAPMTGQTPEAAVPGDVRPDPNGAALVVSIEYRVRATNAVRNLVFPFYLEEGR</sequence>
<dbReference type="RefSeq" id="WP_099954579.1">
    <property type="nucleotide sequence ID" value="NZ_CP028843.1"/>
</dbReference>
<keyword evidence="3" id="KW-1185">Reference proteome</keyword>
<dbReference type="AlphaFoldDB" id="A0A2R4WMM9"/>
<name>A0A2R4WMM9_9HYPH</name>
<dbReference type="Proteomes" id="UP000244755">
    <property type="component" value="Chromosome 1"/>
</dbReference>
<gene>
    <name evidence="2" type="ORF">DA075_19245</name>
</gene>
<evidence type="ECO:0000313" key="3">
    <source>
        <dbReference type="Proteomes" id="UP000244755"/>
    </source>
</evidence>
<protein>
    <submittedName>
        <fullName evidence="2">Baseplate protein</fullName>
    </submittedName>
</protein>
<dbReference type="Gene3D" id="3.10.450.40">
    <property type="match status" value="1"/>
</dbReference>
<evidence type="ECO:0000259" key="1">
    <source>
        <dbReference type="Pfam" id="PF04965"/>
    </source>
</evidence>
<dbReference type="KEGG" id="mee:DA075_19245"/>
<dbReference type="OrthoDB" id="9802846at2"/>
<evidence type="ECO:0000313" key="2">
    <source>
        <dbReference type="EMBL" id="AWB22779.1"/>
    </source>
</evidence>
<dbReference type="InterPro" id="IPR007048">
    <property type="entry name" value="IraD/Gp25-like"/>
</dbReference>
<proteinExistence type="predicted"/>
<dbReference type="SUPFAM" id="SSF160719">
    <property type="entry name" value="gpW/gp25-like"/>
    <property type="match status" value="1"/>
</dbReference>
<reference evidence="2 3" key="1">
    <citation type="submission" date="2018-04" db="EMBL/GenBank/DDBJ databases">
        <title>Methylobacterium sp. PR1016A genome.</title>
        <authorList>
            <person name="Park W."/>
        </authorList>
    </citation>
    <scope>NUCLEOTIDE SEQUENCE [LARGE SCALE GENOMIC DNA]</scope>
    <source>
        <strain evidence="2 3">PR1016A</strain>
    </source>
</reference>
<dbReference type="Pfam" id="PF04965">
    <property type="entry name" value="GPW_gp25"/>
    <property type="match status" value="1"/>
</dbReference>
<dbReference type="EMBL" id="CP028843">
    <property type="protein sequence ID" value="AWB22779.1"/>
    <property type="molecule type" value="Genomic_DNA"/>
</dbReference>
<organism evidence="2 3">
    <name type="scientific">Methylobacterium currus</name>
    <dbReference type="NCBI Taxonomy" id="2051553"/>
    <lineage>
        <taxon>Bacteria</taxon>
        <taxon>Pseudomonadati</taxon>
        <taxon>Pseudomonadota</taxon>
        <taxon>Alphaproteobacteria</taxon>
        <taxon>Hyphomicrobiales</taxon>
        <taxon>Methylobacteriaceae</taxon>
        <taxon>Methylobacterium</taxon>
    </lineage>
</organism>
<feature type="domain" description="IraD/Gp25-like" evidence="1">
    <location>
        <begin position="29"/>
        <end position="133"/>
    </location>
</feature>